<dbReference type="AlphaFoldDB" id="A0AAE3M1M9"/>
<comment type="caution">
    <text evidence="1">The sequence shown here is derived from an EMBL/GenBank/DDBJ whole genome shotgun (WGS) entry which is preliminary data.</text>
</comment>
<gene>
    <name evidence="1" type="ORF">OM075_03335</name>
</gene>
<protein>
    <submittedName>
        <fullName evidence="1">Uncharacterized protein</fullName>
    </submittedName>
</protein>
<organism evidence="1 2">
    <name type="scientific">Plebeiibacterium sediminum</name>
    <dbReference type="NCBI Taxonomy" id="2992112"/>
    <lineage>
        <taxon>Bacteria</taxon>
        <taxon>Pseudomonadati</taxon>
        <taxon>Bacteroidota</taxon>
        <taxon>Bacteroidia</taxon>
        <taxon>Marinilabiliales</taxon>
        <taxon>Marinilabiliaceae</taxon>
        <taxon>Plebeiibacterium</taxon>
    </lineage>
</organism>
<evidence type="ECO:0000313" key="2">
    <source>
        <dbReference type="Proteomes" id="UP001209229"/>
    </source>
</evidence>
<dbReference type="EMBL" id="JAPDPJ010000004">
    <property type="protein sequence ID" value="MCW3785483.1"/>
    <property type="molecule type" value="Genomic_DNA"/>
</dbReference>
<keyword evidence="2" id="KW-1185">Reference proteome</keyword>
<dbReference type="Proteomes" id="UP001209229">
    <property type="component" value="Unassembled WGS sequence"/>
</dbReference>
<dbReference type="RefSeq" id="WP_301189054.1">
    <property type="nucleotide sequence ID" value="NZ_JAPDPJ010000004.1"/>
</dbReference>
<reference evidence="1" key="1">
    <citation type="submission" date="2022-10" db="EMBL/GenBank/DDBJ databases">
        <authorList>
            <person name="Yu W.X."/>
        </authorList>
    </citation>
    <scope>NUCLEOTIDE SEQUENCE</scope>
    <source>
        <strain evidence="1">AAT</strain>
    </source>
</reference>
<accession>A0AAE3M1M9</accession>
<sequence>MEQKGEVYYIGLLNKFNQSTNYKDKLEIFDKEFGILKANYATPLVTNTENTIFISDFDILPEEDNKLQLKFFNELVFTKIEIILDNNKAWDTWGYNRFNEYVAKKIEDNQFSLFDLGLMTNSFNNRIKKTGATKILFIKKELKTIKDSVESFKTQDNFNLSALFEDLQKGNSINFSRYNFGLAYEQFIGGYS</sequence>
<name>A0AAE3M1M9_9BACT</name>
<proteinExistence type="predicted"/>
<evidence type="ECO:0000313" key="1">
    <source>
        <dbReference type="EMBL" id="MCW3785483.1"/>
    </source>
</evidence>